<keyword evidence="4" id="KW-0460">Magnesium</keyword>
<dbReference type="Pfam" id="PF00689">
    <property type="entry name" value="Cation_ATPase_C"/>
    <property type="match status" value="1"/>
</dbReference>
<dbReference type="InterPro" id="IPR023298">
    <property type="entry name" value="ATPase_P-typ_TM_dom_sf"/>
</dbReference>
<evidence type="ECO:0000259" key="10">
    <source>
        <dbReference type="Pfam" id="PF00689"/>
    </source>
</evidence>
<keyword evidence="3" id="KW-0479">Metal-binding</keyword>
<dbReference type="SUPFAM" id="SSF81660">
    <property type="entry name" value="Metal cation-transporting ATPase, ATP-binding domain N"/>
    <property type="match status" value="1"/>
</dbReference>
<evidence type="ECO:0000313" key="12">
    <source>
        <dbReference type="Proteomes" id="UP000683000"/>
    </source>
</evidence>
<feature type="transmembrane region" description="Helical" evidence="8">
    <location>
        <begin position="1118"/>
        <end position="1141"/>
    </location>
</feature>
<dbReference type="PANTHER" id="PTHR24093">
    <property type="entry name" value="CATION TRANSPORTING ATPASE"/>
    <property type="match status" value="1"/>
</dbReference>
<evidence type="ECO:0000256" key="4">
    <source>
        <dbReference type="ARBA" id="ARBA00022842"/>
    </source>
</evidence>
<dbReference type="InterPro" id="IPR059000">
    <property type="entry name" value="ATPase_P-type_domA"/>
</dbReference>
<dbReference type="InterPro" id="IPR018303">
    <property type="entry name" value="ATPase_P-typ_P_site"/>
</dbReference>
<reference evidence="11" key="1">
    <citation type="submission" date="2021-03" db="EMBL/GenBank/DDBJ databases">
        <title>Evolutionary innovations through gain and loss of genes in the ectomycorrhizal Boletales.</title>
        <authorList>
            <person name="Wu G."/>
            <person name="Miyauchi S."/>
            <person name="Morin E."/>
            <person name="Yang Z.-L."/>
            <person name="Xu J."/>
            <person name="Martin F.M."/>
        </authorList>
    </citation>
    <scope>NUCLEOTIDE SEQUENCE</scope>
    <source>
        <strain evidence="11">BR01</strain>
    </source>
</reference>
<dbReference type="GO" id="GO:0016887">
    <property type="term" value="F:ATP hydrolysis activity"/>
    <property type="evidence" value="ECO:0007669"/>
    <property type="project" value="InterPro"/>
</dbReference>
<dbReference type="InterPro" id="IPR036412">
    <property type="entry name" value="HAD-like_sf"/>
</dbReference>
<dbReference type="GO" id="GO:0005388">
    <property type="term" value="F:P-type calcium transporter activity"/>
    <property type="evidence" value="ECO:0007669"/>
    <property type="project" value="TreeGrafter"/>
</dbReference>
<feature type="transmembrane region" description="Helical" evidence="8">
    <location>
        <begin position="302"/>
        <end position="321"/>
    </location>
</feature>
<protein>
    <submittedName>
        <fullName evidence="11">Ca-transporting ATPase</fullName>
    </submittedName>
</protein>
<sequence>MDCIVSGSKSSVHFATSLALRDNKPDERSGISSLQLLSPSAINKTANRRKGTFASSHDSHSSIDETEVDHSLGVFDLSPIRRPKSDATSLTVASHTHFDSDPAKLQMRSPDDNLPFPSTQIHHDTLSRPQTSDPPTQQDPLSDLNPFSLDPDQLASLLDPKDLDALQALGGTTGILNALGTHPTRGLLVDHASHPSHLSPGTREGVSDGNDSHVCKSLSTPPDDPLLRSSSTSHLDDMCKAPDPHAASLADRKVVYGENVLPHHQQHHSWVLLSIAAVVSLALGLFQDFGTTLPAGQPPVDWVEGVAIIIAILIIVSLLLVDLDLSLPHFQIVGSLNDWQKERQFEVLNQKKDERTVKVIHNGEEHLIDIKEVLVGDIVLLEPGEVVPCDGIFLSRHNVKCDESAATGEADAIKKASYSACLALKNAQNNVPHGDDGTNGGHPKHSLPSSHHMDCFIVSGSKVLEGVGQYVVIAVGVKSFNGRIMAALRTDIENTPLQVKLNVLAELIAKAGSVAGLVLFSALMIRFFVQLGTNNPPRTANEKGMAFVHILIIWFTLVVVAVPEAENLLVCVLGSCETMVNTSVICTDKTGTLTQNAMTVIAGSIGIHAKFIRQLQHNWSRTNVVNEHRSRRSTDSGISRHIQDFSVDQSRIDTVLSPQLRKLFNAAVAINTTAFEDVDPATHQKIFIGSKTEGVLLNFVKELNWPSYKQFRDAPEVIQVLPFSSDQKAMGIVVKLRDGSHRLYIKGASEILAKLCVRHVVVSQDVNQASDEDITVETMAINTYAEANVSRTIIFYANQSLRTITICYRDFAIWPPPGVHLNGDEDVRYEDLTCELTLIGIVGIEDPVFDRLSQIARKLVLPSKCALVIMFSLPVLLLHNSRFLPVPPRKTRILVEKLRSLGEIVAITGDGTNDGPALKTAHIGFSMGITGTEVVKDASDVVLMDDNFSSIVKAIMWGRCVNDAVWKFLQFQLSTNVTAVVVTSIMAIISSSETSALSAVQLLWINIIMDTFAALALSTDPATPPLLDRKPDKLTSPLFTVDMYKQIFLQSAYQIAITLIFHFFGLQILGLENTSTNATVVQTVVFNIFMFAQIFNSLNSKRLDRKLNVFEGLLKNHYFVVITLIEIVVQVIIVFIGGAAFQVTRIDG</sequence>
<evidence type="ECO:0000256" key="6">
    <source>
        <dbReference type="ARBA" id="ARBA00023136"/>
    </source>
</evidence>
<dbReference type="InterPro" id="IPR023299">
    <property type="entry name" value="ATPase_P-typ_cyto_dom_N"/>
</dbReference>
<feature type="transmembrane region" description="Helical" evidence="8">
    <location>
        <begin position="544"/>
        <end position="562"/>
    </location>
</feature>
<feature type="transmembrane region" description="Helical" evidence="8">
    <location>
        <begin position="1078"/>
        <end position="1098"/>
    </location>
</feature>
<feature type="region of interest" description="Disordered" evidence="7">
    <location>
        <begin position="187"/>
        <end position="238"/>
    </location>
</feature>
<evidence type="ECO:0000256" key="1">
    <source>
        <dbReference type="ARBA" id="ARBA00004127"/>
    </source>
</evidence>
<dbReference type="GO" id="GO:0012505">
    <property type="term" value="C:endomembrane system"/>
    <property type="evidence" value="ECO:0007669"/>
    <property type="project" value="UniProtKB-SubCell"/>
</dbReference>
<dbReference type="AlphaFoldDB" id="A0A8I2YTH8"/>
<dbReference type="SUPFAM" id="SSF56784">
    <property type="entry name" value="HAD-like"/>
    <property type="match status" value="1"/>
</dbReference>
<evidence type="ECO:0000256" key="5">
    <source>
        <dbReference type="ARBA" id="ARBA00022989"/>
    </source>
</evidence>
<dbReference type="EMBL" id="JAGFBS010000007">
    <property type="protein sequence ID" value="KAG6378071.1"/>
    <property type="molecule type" value="Genomic_DNA"/>
</dbReference>
<evidence type="ECO:0000256" key="3">
    <source>
        <dbReference type="ARBA" id="ARBA00022723"/>
    </source>
</evidence>
<dbReference type="GO" id="GO:0006874">
    <property type="term" value="P:intracellular calcium ion homeostasis"/>
    <property type="evidence" value="ECO:0007669"/>
    <property type="project" value="TreeGrafter"/>
</dbReference>
<dbReference type="SUPFAM" id="SSF81665">
    <property type="entry name" value="Calcium ATPase, transmembrane domain M"/>
    <property type="match status" value="1"/>
</dbReference>
<gene>
    <name evidence="11" type="ORF">JVT61DRAFT_13753</name>
</gene>
<dbReference type="Pfam" id="PF13246">
    <property type="entry name" value="Cation_ATPase"/>
    <property type="match status" value="1"/>
</dbReference>
<feature type="transmembrane region" description="Helical" evidence="8">
    <location>
        <begin position="270"/>
        <end position="290"/>
    </location>
</feature>
<dbReference type="PANTHER" id="PTHR24093:SF369">
    <property type="entry name" value="CALCIUM-TRANSPORTING ATPASE"/>
    <property type="match status" value="1"/>
</dbReference>
<dbReference type="PROSITE" id="PS00154">
    <property type="entry name" value="ATPASE_E1_E2"/>
    <property type="match status" value="1"/>
</dbReference>
<proteinExistence type="predicted"/>
<feature type="domain" description="P-type ATPase A" evidence="9">
    <location>
        <begin position="354"/>
        <end position="488"/>
    </location>
</feature>
<dbReference type="Gene3D" id="1.20.1110.10">
    <property type="entry name" value="Calcium-transporting ATPase, transmembrane domain"/>
    <property type="match status" value="2"/>
</dbReference>
<evidence type="ECO:0000256" key="2">
    <source>
        <dbReference type="ARBA" id="ARBA00022692"/>
    </source>
</evidence>
<dbReference type="InterPro" id="IPR006068">
    <property type="entry name" value="ATPase_P-typ_cation-transptr_C"/>
</dbReference>
<evidence type="ECO:0000259" key="9">
    <source>
        <dbReference type="Pfam" id="PF00122"/>
    </source>
</evidence>
<keyword evidence="2 8" id="KW-0812">Transmembrane</keyword>
<keyword evidence="5 8" id="KW-1133">Transmembrane helix</keyword>
<dbReference type="GO" id="GO:0046872">
    <property type="term" value="F:metal ion binding"/>
    <property type="evidence" value="ECO:0007669"/>
    <property type="project" value="UniProtKB-KW"/>
</dbReference>
<comment type="subcellular location">
    <subcellularLocation>
        <location evidence="1">Endomembrane system</location>
        <topology evidence="1">Multi-pass membrane protein</topology>
    </subcellularLocation>
</comment>
<dbReference type="NCBIfam" id="TIGR01494">
    <property type="entry name" value="ATPase_P-type"/>
    <property type="match status" value="1"/>
</dbReference>
<dbReference type="InterPro" id="IPR001757">
    <property type="entry name" value="P_typ_ATPase"/>
</dbReference>
<feature type="transmembrane region" description="Helical" evidence="8">
    <location>
        <begin position="1047"/>
        <end position="1066"/>
    </location>
</feature>
<dbReference type="Gene3D" id="2.70.150.10">
    <property type="entry name" value="Calcium-transporting ATPase, cytoplasmic transduction domain A"/>
    <property type="match status" value="1"/>
</dbReference>
<evidence type="ECO:0000256" key="8">
    <source>
        <dbReference type="SAM" id="Phobius"/>
    </source>
</evidence>
<feature type="region of interest" description="Disordered" evidence="7">
    <location>
        <begin position="86"/>
        <end position="155"/>
    </location>
</feature>
<dbReference type="OrthoDB" id="3352408at2759"/>
<keyword evidence="12" id="KW-1185">Reference proteome</keyword>
<dbReference type="InterPro" id="IPR008250">
    <property type="entry name" value="ATPase_P-typ_transduc_dom_A_sf"/>
</dbReference>
<dbReference type="GO" id="GO:0005886">
    <property type="term" value="C:plasma membrane"/>
    <property type="evidence" value="ECO:0007669"/>
    <property type="project" value="TreeGrafter"/>
</dbReference>
<feature type="domain" description="Cation-transporting P-type ATPase C-terminal" evidence="10">
    <location>
        <begin position="995"/>
        <end position="1146"/>
    </location>
</feature>
<feature type="compositionally biased region" description="Low complexity" evidence="7">
    <location>
        <begin position="129"/>
        <end position="140"/>
    </location>
</feature>
<keyword evidence="6 8" id="KW-0472">Membrane</keyword>
<dbReference type="GO" id="GO:0005524">
    <property type="term" value="F:ATP binding"/>
    <property type="evidence" value="ECO:0007669"/>
    <property type="project" value="InterPro"/>
</dbReference>
<name>A0A8I2YTH8_9AGAM</name>
<comment type="caution">
    <text evidence="11">The sequence shown here is derived from an EMBL/GenBank/DDBJ whole genome shotgun (WGS) entry which is preliminary data.</text>
</comment>
<dbReference type="Gene3D" id="3.40.1110.10">
    <property type="entry name" value="Calcium-transporting ATPase, cytoplasmic domain N"/>
    <property type="match status" value="1"/>
</dbReference>
<accession>A0A8I2YTH8</accession>
<evidence type="ECO:0000256" key="7">
    <source>
        <dbReference type="SAM" id="MobiDB-lite"/>
    </source>
</evidence>
<feature type="transmembrane region" description="Helical" evidence="8">
    <location>
        <begin position="507"/>
        <end position="529"/>
    </location>
</feature>
<dbReference type="Proteomes" id="UP000683000">
    <property type="component" value="Unassembled WGS sequence"/>
</dbReference>
<dbReference type="FunFam" id="2.70.150.10:FF:000028">
    <property type="entry name" value="Calcium-transporting ATPase"/>
    <property type="match status" value="1"/>
</dbReference>
<dbReference type="PRINTS" id="PR00119">
    <property type="entry name" value="CATATPASE"/>
</dbReference>
<evidence type="ECO:0000313" key="11">
    <source>
        <dbReference type="EMBL" id="KAG6378071.1"/>
    </source>
</evidence>
<dbReference type="SUPFAM" id="SSF81653">
    <property type="entry name" value="Calcium ATPase, transduction domain A"/>
    <property type="match status" value="1"/>
</dbReference>
<organism evidence="11 12">
    <name type="scientific">Boletus reticuloceps</name>
    <dbReference type="NCBI Taxonomy" id="495285"/>
    <lineage>
        <taxon>Eukaryota</taxon>
        <taxon>Fungi</taxon>
        <taxon>Dikarya</taxon>
        <taxon>Basidiomycota</taxon>
        <taxon>Agaricomycotina</taxon>
        <taxon>Agaricomycetes</taxon>
        <taxon>Agaricomycetidae</taxon>
        <taxon>Boletales</taxon>
        <taxon>Boletineae</taxon>
        <taxon>Boletaceae</taxon>
        <taxon>Boletoideae</taxon>
        <taxon>Boletus</taxon>
    </lineage>
</organism>
<dbReference type="Pfam" id="PF00122">
    <property type="entry name" value="E1-E2_ATPase"/>
    <property type="match status" value="1"/>
</dbReference>